<keyword evidence="5" id="KW-0175">Coiled coil</keyword>
<evidence type="ECO:0000256" key="6">
    <source>
        <dbReference type="SAM" id="MobiDB-lite"/>
    </source>
</evidence>
<name>A0ABC9G9Q6_9POAL</name>
<dbReference type="PANTHER" id="PTHR46293:SF7">
    <property type="entry name" value="E3 UBIQUITIN PROTEIN LIGASE DRIP2"/>
    <property type="match status" value="1"/>
</dbReference>
<dbReference type="SUPFAM" id="SSF57850">
    <property type="entry name" value="RING/U-box"/>
    <property type="match status" value="1"/>
</dbReference>
<dbReference type="Pfam" id="PF13923">
    <property type="entry name" value="zf-C3HC4_2"/>
    <property type="match status" value="1"/>
</dbReference>
<dbReference type="SMART" id="SM00184">
    <property type="entry name" value="RING"/>
    <property type="match status" value="1"/>
</dbReference>
<dbReference type="EMBL" id="OZ075118">
    <property type="protein sequence ID" value="CAL5091039.1"/>
    <property type="molecule type" value="Genomic_DNA"/>
</dbReference>
<dbReference type="Gene3D" id="3.30.40.10">
    <property type="entry name" value="Zinc/RING finger domain, C3HC4 (zinc finger)"/>
    <property type="match status" value="1"/>
</dbReference>
<evidence type="ECO:0000256" key="1">
    <source>
        <dbReference type="ARBA" id="ARBA00022723"/>
    </source>
</evidence>
<feature type="domain" description="RING-type" evidence="7">
    <location>
        <begin position="38"/>
        <end position="79"/>
    </location>
</feature>
<keyword evidence="1" id="KW-0479">Metal-binding</keyword>
<evidence type="ECO:0000256" key="2">
    <source>
        <dbReference type="ARBA" id="ARBA00022771"/>
    </source>
</evidence>
<evidence type="ECO:0000256" key="4">
    <source>
        <dbReference type="PROSITE-ProRule" id="PRU00175"/>
    </source>
</evidence>
<evidence type="ECO:0000259" key="7">
    <source>
        <dbReference type="PROSITE" id="PS50089"/>
    </source>
</evidence>
<dbReference type="PROSITE" id="PS00518">
    <property type="entry name" value="ZF_RING_1"/>
    <property type="match status" value="1"/>
</dbReference>
<dbReference type="InterPro" id="IPR044807">
    <property type="entry name" value="DRIP1-like"/>
</dbReference>
<evidence type="ECO:0000313" key="9">
    <source>
        <dbReference type="Proteomes" id="UP001497457"/>
    </source>
</evidence>
<dbReference type="Proteomes" id="UP001497457">
    <property type="component" value="Chromosome 8b"/>
</dbReference>
<keyword evidence="2 4" id="KW-0863">Zinc-finger</keyword>
<keyword evidence="3" id="KW-0862">Zinc</keyword>
<keyword evidence="9" id="KW-1185">Reference proteome</keyword>
<feature type="region of interest" description="Disordered" evidence="6">
    <location>
        <begin position="433"/>
        <end position="452"/>
    </location>
</feature>
<proteinExistence type="predicted"/>
<sequence>MPPGQLLPRAAPAGAGGFADADEVVMVRRSAVAACVTCGLCGGILRDATTVSECLHSFCRKCIMKKFEDEDTTLCPACSTDLGCDPLEKLRADHSLLCIRLMLFPVKRRKVKEISLLHPALVSPRVHGVCQPAKKTDAFFVGESMNGKAEAEAAESLGMELTSSPTKSSMYSRSAAAEEVGTFIVTVEKETESTRSSAVGIAAEGCGVLPPVASQRETNEVEFENIAMTLEKVKIYIGQSQSLQAENARLREELENERAEKAFAVERTRILEEESLQRESNSARMLEMIEACTGQNQALGVANARLREELEMERQDKVAAFDRARVLEGRLQTESEIGQKTEAVREQLFKALDSEIAAQRLLFQDCQALKSEISEKNKERAMLLCDIDTLQKEKTCLEYQVDYLSNSLAERTARVAERLDTYIHQRHASEAENASLREELDNERAKRAAASDRTRTLEATLRTESEISQSIEAALNRLLRDYQYLVSQIPEETE</sequence>
<accession>A0ABC9G9Q6</accession>
<dbReference type="PANTHER" id="PTHR46293">
    <property type="entry name" value="E3 UBIQUITIN PROTEIN LIGASE DRIP1"/>
    <property type="match status" value="1"/>
</dbReference>
<dbReference type="CDD" id="cd16525">
    <property type="entry name" value="RING-HC_PCGF"/>
    <property type="match status" value="1"/>
</dbReference>
<feature type="coiled-coil region" evidence="5">
    <location>
        <begin position="233"/>
        <end position="274"/>
    </location>
</feature>
<dbReference type="InterPro" id="IPR013083">
    <property type="entry name" value="Znf_RING/FYVE/PHD"/>
</dbReference>
<evidence type="ECO:0000313" key="8">
    <source>
        <dbReference type="EMBL" id="CAL5091039.1"/>
    </source>
</evidence>
<protein>
    <recommendedName>
        <fullName evidence="7">RING-type domain-containing protein</fullName>
    </recommendedName>
</protein>
<dbReference type="InterPro" id="IPR001841">
    <property type="entry name" value="Znf_RING"/>
</dbReference>
<reference evidence="8" key="1">
    <citation type="submission" date="2024-10" db="EMBL/GenBank/DDBJ databases">
        <authorList>
            <person name="Ryan C."/>
        </authorList>
    </citation>
    <scope>NUCLEOTIDE SEQUENCE [LARGE SCALE GENOMIC DNA]</scope>
</reference>
<gene>
    <name evidence="8" type="ORF">URODEC1_LOCUS114160</name>
</gene>
<evidence type="ECO:0000256" key="5">
    <source>
        <dbReference type="SAM" id="Coils"/>
    </source>
</evidence>
<evidence type="ECO:0000256" key="3">
    <source>
        <dbReference type="ARBA" id="ARBA00022833"/>
    </source>
</evidence>
<dbReference type="InterPro" id="IPR017907">
    <property type="entry name" value="Znf_RING_CS"/>
</dbReference>
<dbReference type="PROSITE" id="PS50089">
    <property type="entry name" value="ZF_RING_2"/>
    <property type="match status" value="1"/>
</dbReference>
<dbReference type="GO" id="GO:0008270">
    <property type="term" value="F:zinc ion binding"/>
    <property type="evidence" value="ECO:0007669"/>
    <property type="project" value="UniProtKB-KW"/>
</dbReference>
<dbReference type="AlphaFoldDB" id="A0ABC9G9Q6"/>
<organism evidence="8 9">
    <name type="scientific">Urochloa decumbens</name>
    <dbReference type="NCBI Taxonomy" id="240449"/>
    <lineage>
        <taxon>Eukaryota</taxon>
        <taxon>Viridiplantae</taxon>
        <taxon>Streptophyta</taxon>
        <taxon>Embryophyta</taxon>
        <taxon>Tracheophyta</taxon>
        <taxon>Spermatophyta</taxon>
        <taxon>Magnoliopsida</taxon>
        <taxon>Liliopsida</taxon>
        <taxon>Poales</taxon>
        <taxon>Poaceae</taxon>
        <taxon>PACMAD clade</taxon>
        <taxon>Panicoideae</taxon>
        <taxon>Panicodae</taxon>
        <taxon>Paniceae</taxon>
        <taxon>Melinidinae</taxon>
        <taxon>Urochloa</taxon>
    </lineage>
</organism>